<protein>
    <submittedName>
        <fullName evidence="1">Uncharacterized protein</fullName>
    </submittedName>
</protein>
<dbReference type="EMBL" id="AKHW03006231">
    <property type="protein sequence ID" value="KYO22603.1"/>
    <property type="molecule type" value="Genomic_DNA"/>
</dbReference>
<gene>
    <name evidence="1" type="ORF">Y1Q_0003125</name>
</gene>
<comment type="caution">
    <text evidence="1">The sequence shown here is derived from an EMBL/GenBank/DDBJ whole genome shotgun (WGS) entry which is preliminary data.</text>
</comment>
<evidence type="ECO:0000313" key="2">
    <source>
        <dbReference type="Proteomes" id="UP000050525"/>
    </source>
</evidence>
<evidence type="ECO:0000313" key="1">
    <source>
        <dbReference type="EMBL" id="KYO22603.1"/>
    </source>
</evidence>
<sequence>MHQLRQRKTQDLALLLDNLVTASEEQIVNSQAWQVEDVTWQEALQVEDIAHKDARDLYKEERDQCKEERDQQRDQVDQEFRDRLLALEERRVEALVQQAVLVARAVKVMEEDCQVLATVLALAVTFMLPSP</sequence>
<reference evidence="1 2" key="1">
    <citation type="journal article" date="2012" name="Genome Biol.">
        <title>Sequencing three crocodilian genomes to illuminate the evolution of archosaurs and amniotes.</title>
        <authorList>
            <person name="St John J.A."/>
            <person name="Braun E.L."/>
            <person name="Isberg S.R."/>
            <person name="Miles L.G."/>
            <person name="Chong A.Y."/>
            <person name="Gongora J."/>
            <person name="Dalzell P."/>
            <person name="Moran C."/>
            <person name="Bed'hom B."/>
            <person name="Abzhanov A."/>
            <person name="Burgess S.C."/>
            <person name="Cooksey A.M."/>
            <person name="Castoe T.A."/>
            <person name="Crawford N.G."/>
            <person name="Densmore L.D."/>
            <person name="Drew J.C."/>
            <person name="Edwards S.V."/>
            <person name="Faircloth B.C."/>
            <person name="Fujita M.K."/>
            <person name="Greenwold M.J."/>
            <person name="Hoffmann F.G."/>
            <person name="Howard J.M."/>
            <person name="Iguchi T."/>
            <person name="Janes D.E."/>
            <person name="Khan S.Y."/>
            <person name="Kohno S."/>
            <person name="de Koning A.J."/>
            <person name="Lance S.L."/>
            <person name="McCarthy F.M."/>
            <person name="McCormack J.E."/>
            <person name="Merchant M.E."/>
            <person name="Peterson D.G."/>
            <person name="Pollock D.D."/>
            <person name="Pourmand N."/>
            <person name="Raney B.J."/>
            <person name="Roessler K.A."/>
            <person name="Sanford J.R."/>
            <person name="Sawyer R.H."/>
            <person name="Schmidt C.J."/>
            <person name="Triplett E.W."/>
            <person name="Tuberville T.D."/>
            <person name="Venegas-Anaya M."/>
            <person name="Howard J.T."/>
            <person name="Jarvis E.D."/>
            <person name="Guillette L.J.Jr."/>
            <person name="Glenn T.C."/>
            <person name="Green R.E."/>
            <person name="Ray D.A."/>
        </authorList>
    </citation>
    <scope>NUCLEOTIDE SEQUENCE [LARGE SCALE GENOMIC DNA]</scope>
    <source>
        <strain evidence="1">KSC_2009_1</strain>
    </source>
</reference>
<dbReference type="AlphaFoldDB" id="A0A151MDN0"/>
<proteinExistence type="predicted"/>
<dbReference type="Proteomes" id="UP000050525">
    <property type="component" value="Unassembled WGS sequence"/>
</dbReference>
<keyword evidence="2" id="KW-1185">Reference proteome</keyword>
<name>A0A151MDN0_ALLMI</name>
<organism evidence="1 2">
    <name type="scientific">Alligator mississippiensis</name>
    <name type="common">American alligator</name>
    <dbReference type="NCBI Taxonomy" id="8496"/>
    <lineage>
        <taxon>Eukaryota</taxon>
        <taxon>Metazoa</taxon>
        <taxon>Chordata</taxon>
        <taxon>Craniata</taxon>
        <taxon>Vertebrata</taxon>
        <taxon>Euteleostomi</taxon>
        <taxon>Archelosauria</taxon>
        <taxon>Archosauria</taxon>
        <taxon>Crocodylia</taxon>
        <taxon>Alligatoridae</taxon>
        <taxon>Alligatorinae</taxon>
        <taxon>Alligator</taxon>
    </lineage>
</organism>
<accession>A0A151MDN0</accession>